<dbReference type="Proteomes" id="UP001459277">
    <property type="component" value="Unassembled WGS sequence"/>
</dbReference>
<evidence type="ECO:0000259" key="3">
    <source>
        <dbReference type="Pfam" id="PF00248"/>
    </source>
</evidence>
<dbReference type="EMBL" id="JAZDWU010000007">
    <property type="protein sequence ID" value="KAK9996749.1"/>
    <property type="molecule type" value="Genomic_DNA"/>
</dbReference>
<evidence type="ECO:0000256" key="2">
    <source>
        <dbReference type="ARBA" id="ARBA00023002"/>
    </source>
</evidence>
<comment type="caution">
    <text evidence="4">The sequence shown here is derived from an EMBL/GenBank/DDBJ whole genome shotgun (WGS) entry which is preliminary data.</text>
</comment>
<dbReference type="Gene3D" id="3.20.20.100">
    <property type="entry name" value="NADP-dependent oxidoreductase domain"/>
    <property type="match status" value="1"/>
</dbReference>
<dbReference type="Pfam" id="PF00248">
    <property type="entry name" value="Aldo_ket_red"/>
    <property type="match status" value="1"/>
</dbReference>
<organism evidence="4 5">
    <name type="scientific">Lithocarpus litseifolius</name>
    <dbReference type="NCBI Taxonomy" id="425828"/>
    <lineage>
        <taxon>Eukaryota</taxon>
        <taxon>Viridiplantae</taxon>
        <taxon>Streptophyta</taxon>
        <taxon>Embryophyta</taxon>
        <taxon>Tracheophyta</taxon>
        <taxon>Spermatophyta</taxon>
        <taxon>Magnoliopsida</taxon>
        <taxon>eudicotyledons</taxon>
        <taxon>Gunneridae</taxon>
        <taxon>Pentapetalae</taxon>
        <taxon>rosids</taxon>
        <taxon>fabids</taxon>
        <taxon>Fagales</taxon>
        <taxon>Fagaceae</taxon>
        <taxon>Lithocarpus</taxon>
    </lineage>
</organism>
<gene>
    <name evidence="4" type="ORF">SO802_021435</name>
</gene>
<accession>A0AAW2CHS9</accession>
<dbReference type="GO" id="GO:0016491">
    <property type="term" value="F:oxidoreductase activity"/>
    <property type="evidence" value="ECO:0007669"/>
    <property type="project" value="UniProtKB-KW"/>
</dbReference>
<keyword evidence="2" id="KW-0560">Oxidoreductase</keyword>
<dbReference type="PANTHER" id="PTHR43625">
    <property type="entry name" value="AFLATOXIN B1 ALDEHYDE REDUCTASE"/>
    <property type="match status" value="1"/>
</dbReference>
<proteinExistence type="predicted"/>
<feature type="domain" description="NADP-dependent oxidoreductase" evidence="3">
    <location>
        <begin position="108"/>
        <end position="142"/>
    </location>
</feature>
<dbReference type="GO" id="GO:0005737">
    <property type="term" value="C:cytoplasm"/>
    <property type="evidence" value="ECO:0007669"/>
    <property type="project" value="TreeGrafter"/>
</dbReference>
<name>A0AAW2CHS9_9ROSI</name>
<dbReference type="SUPFAM" id="SSF51430">
    <property type="entry name" value="NAD(P)-linked oxidoreductase"/>
    <property type="match status" value="1"/>
</dbReference>
<dbReference type="AlphaFoldDB" id="A0AAW2CHS9"/>
<reference evidence="4 5" key="1">
    <citation type="submission" date="2024-01" db="EMBL/GenBank/DDBJ databases">
        <title>A telomere-to-telomere, gap-free genome of sweet tea (Lithocarpus litseifolius).</title>
        <authorList>
            <person name="Zhou J."/>
        </authorList>
    </citation>
    <scope>NUCLEOTIDE SEQUENCE [LARGE SCALE GENOMIC DNA]</scope>
    <source>
        <strain evidence="4">Zhou-2022a</strain>
        <tissue evidence="4">Leaf</tissue>
    </source>
</reference>
<dbReference type="InterPro" id="IPR023210">
    <property type="entry name" value="NADP_OxRdtase_dom"/>
</dbReference>
<evidence type="ECO:0000313" key="5">
    <source>
        <dbReference type="Proteomes" id="UP001459277"/>
    </source>
</evidence>
<protein>
    <recommendedName>
        <fullName evidence="3">NADP-dependent oxidoreductase domain-containing protein</fullName>
    </recommendedName>
</protein>
<evidence type="ECO:0000256" key="1">
    <source>
        <dbReference type="ARBA" id="ARBA00022857"/>
    </source>
</evidence>
<evidence type="ECO:0000313" key="4">
    <source>
        <dbReference type="EMBL" id="KAK9996749.1"/>
    </source>
</evidence>
<keyword evidence="1" id="KW-0521">NADP</keyword>
<dbReference type="InterPro" id="IPR036812">
    <property type="entry name" value="NAD(P)_OxRdtase_dom_sf"/>
</dbReference>
<keyword evidence="5" id="KW-1185">Reference proteome</keyword>
<sequence length="162" mass="18397">MAKVGCKIGCGYRERERTELFVRPQERREISRPAIVRSLARLRPSEQQVQKETVRPYINQPNCRNQHHEKDGDNIETKDIGLVSRLGFECGGLSGILNANLSHEGGCSVIKEAFQRGITFFDTADIYGDHHNEIMVGKVCKKIINGLDARNIRPIRLLREKA</sequence>
<dbReference type="InterPro" id="IPR050791">
    <property type="entry name" value="Aldo-Keto_reductase"/>
</dbReference>
<dbReference type="PANTHER" id="PTHR43625:SF65">
    <property type="entry name" value="NADP-DEPENDENT OXIDOREDUCTASE DOMAIN-CONTAINING PROTEIN"/>
    <property type="match status" value="1"/>
</dbReference>